<gene>
    <name evidence="2" type="ORF">NEZAVI_LOCUS7439</name>
</gene>
<dbReference type="GO" id="GO:0000462">
    <property type="term" value="P:maturation of SSU-rRNA from tricistronic rRNA transcript (SSU-rRNA, 5.8S rRNA, LSU-rRNA)"/>
    <property type="evidence" value="ECO:0007669"/>
    <property type="project" value="InterPro"/>
</dbReference>
<dbReference type="GO" id="GO:0032040">
    <property type="term" value="C:small-subunit processome"/>
    <property type="evidence" value="ECO:0007669"/>
    <property type="project" value="TreeGrafter"/>
</dbReference>
<organism evidence="2 3">
    <name type="scientific">Nezara viridula</name>
    <name type="common">Southern green stink bug</name>
    <name type="synonym">Cimex viridulus</name>
    <dbReference type="NCBI Taxonomy" id="85310"/>
    <lineage>
        <taxon>Eukaryota</taxon>
        <taxon>Metazoa</taxon>
        <taxon>Ecdysozoa</taxon>
        <taxon>Arthropoda</taxon>
        <taxon>Hexapoda</taxon>
        <taxon>Insecta</taxon>
        <taxon>Pterygota</taxon>
        <taxon>Neoptera</taxon>
        <taxon>Paraneoptera</taxon>
        <taxon>Hemiptera</taxon>
        <taxon>Heteroptera</taxon>
        <taxon>Panheteroptera</taxon>
        <taxon>Pentatomomorpha</taxon>
        <taxon>Pentatomoidea</taxon>
        <taxon>Pentatomidae</taxon>
        <taxon>Pentatominae</taxon>
        <taxon>Nezara</taxon>
    </lineage>
</organism>
<dbReference type="SMART" id="SM00320">
    <property type="entry name" value="WD40"/>
    <property type="match status" value="12"/>
</dbReference>
<evidence type="ECO:0000313" key="3">
    <source>
        <dbReference type="Proteomes" id="UP001152798"/>
    </source>
</evidence>
<dbReference type="EMBL" id="OV725080">
    <property type="protein sequence ID" value="CAH1397652.1"/>
    <property type="molecule type" value="Genomic_DNA"/>
</dbReference>
<dbReference type="SUPFAM" id="SSF82171">
    <property type="entry name" value="DPP6 N-terminal domain-like"/>
    <property type="match status" value="1"/>
</dbReference>
<evidence type="ECO:0000313" key="2">
    <source>
        <dbReference type="EMBL" id="CAH1397652.1"/>
    </source>
</evidence>
<accession>A0A9P0H978</accession>
<keyword evidence="3" id="KW-1185">Reference proteome</keyword>
<dbReference type="AlphaFoldDB" id="A0A9P0H978"/>
<dbReference type="PANTHER" id="PTHR44163">
    <property type="entry name" value="U3 SMALL NUCLEOLAR RNA-ASSOCIATED PROTEIN 4 HOMOLOG"/>
    <property type="match status" value="1"/>
</dbReference>
<dbReference type="InterPro" id="IPR046351">
    <property type="entry name" value="UTP4"/>
</dbReference>
<dbReference type="OrthoDB" id="8883818at2759"/>
<dbReference type="SUPFAM" id="SSF50978">
    <property type="entry name" value="WD40 repeat-like"/>
    <property type="match status" value="1"/>
</dbReference>
<protein>
    <recommendedName>
        <fullName evidence="1">Anaphase-promoting complex subunit 4-like WD40 domain-containing protein</fullName>
    </recommendedName>
</protein>
<dbReference type="GO" id="GO:0003723">
    <property type="term" value="F:RNA binding"/>
    <property type="evidence" value="ECO:0007669"/>
    <property type="project" value="TreeGrafter"/>
</dbReference>
<dbReference type="GO" id="GO:0030686">
    <property type="term" value="C:90S preribosome"/>
    <property type="evidence" value="ECO:0007669"/>
    <property type="project" value="InterPro"/>
</dbReference>
<proteinExistence type="predicted"/>
<dbReference type="PANTHER" id="PTHR44163:SF1">
    <property type="entry name" value="U3 SMALL NUCLEOLAR RNA-ASSOCIATED PROTEIN 4 HOMOLOG"/>
    <property type="match status" value="1"/>
</dbReference>
<evidence type="ECO:0000259" key="1">
    <source>
        <dbReference type="Pfam" id="PF12894"/>
    </source>
</evidence>
<feature type="domain" description="Anaphase-promoting complex subunit 4-like WD40" evidence="1">
    <location>
        <begin position="113"/>
        <end position="184"/>
    </location>
</feature>
<dbReference type="InterPro" id="IPR015943">
    <property type="entry name" value="WD40/YVTN_repeat-like_dom_sf"/>
</dbReference>
<dbReference type="Gene3D" id="2.130.10.10">
    <property type="entry name" value="YVTN repeat-like/Quinoprotein amine dehydrogenase"/>
    <property type="match status" value="3"/>
</dbReference>
<dbReference type="Proteomes" id="UP001152798">
    <property type="component" value="Chromosome 4"/>
</dbReference>
<dbReference type="InterPro" id="IPR001680">
    <property type="entry name" value="WD40_rpt"/>
</dbReference>
<dbReference type="InterPro" id="IPR024977">
    <property type="entry name" value="Apc4-like_WD40_dom"/>
</dbReference>
<reference evidence="2" key="1">
    <citation type="submission" date="2022-01" db="EMBL/GenBank/DDBJ databases">
        <authorList>
            <person name="King R."/>
        </authorList>
    </citation>
    <scope>NUCLEOTIDE SEQUENCE</scope>
</reference>
<dbReference type="Pfam" id="PF12894">
    <property type="entry name" value="ANAPC4_WD40"/>
    <property type="match status" value="1"/>
</dbReference>
<dbReference type="GO" id="GO:0034455">
    <property type="term" value="C:t-UTP complex"/>
    <property type="evidence" value="ECO:0007669"/>
    <property type="project" value="TreeGrafter"/>
</dbReference>
<dbReference type="InterPro" id="IPR036322">
    <property type="entry name" value="WD40_repeat_dom_sf"/>
</dbReference>
<sequence>MATTVHSVRFYNLLPVSVKCMSCDEEAKLLAVARADNTIEVWNITHTPHIERTILGVFDVVEGLDWYKGRLFSVGHQGSVIEYDLFRQTPKSMHPVTSGCCWCISVKSERRQLAAGTEAGYINIFKIEDEEIVYEKILDKQEGRIFCIAWNASGTHLVTGSLDTVRIWDVESGHAIHRMTTGRLQANQETKVWSLAVTDDFTIISGDSRGKLCFWDGHTGLGVSSYQTHKADVRAICLAKDQNTVYCAGVDPLIATYEKVKIREGDMKGRWVKSIQRFIHDHDVHSLVICDNKLYSAGIDGYIALSSYPPKVLFKYPPLLQTPAIHCSNLKRLLMLRYPNSLVIWRLGQKDVCPPTKLLEWKSISDERIRCAALSPDGRWMACSTQESFKLYSLSLDDKKPRISKVKVSSKENFASQVMCFSPDSSLLVLGTNDGCVVCLSISSDQPSVLYSFDAYKDKEFKDSIRMLAVSNDSQYIVAADLQSNIIVWHDGKMHTKLPRYNCPITAMAIHPSTNEMVLVYADHKIMEYSLRKRKYTKFSKILQDQHPKQWLTRHFPVHNLTFDERNDNIIILHDDSTILVIDKDKELPEVESKIPRLGTYNNDNTLENSNQHPFSHTPQHAFHVIKKYKHLVYFGSLCEGEMVAVEISPVTLYEKLPPSLKQKRFGRM</sequence>
<name>A0A9P0H978_NEZVI</name>